<feature type="non-terminal residue" evidence="1">
    <location>
        <position position="1"/>
    </location>
</feature>
<accession>W1XF34</accession>
<sequence length="29" mass="3372">EEYAELMKQIEYLKSILASEEKLLGVSKE</sequence>
<protein>
    <submittedName>
        <fullName evidence="1">Uncharacterized protein</fullName>
    </submittedName>
</protein>
<dbReference type="AlphaFoldDB" id="W1XF34"/>
<reference evidence="1" key="1">
    <citation type="submission" date="2013-12" db="EMBL/GenBank/DDBJ databases">
        <title>A Varibaculum cambriense genome reconstructed from a premature infant gut community with otherwise low bacterial novelty that shifts toward anaerobic metabolism during the third week of life.</title>
        <authorList>
            <person name="Brown C.T."/>
            <person name="Sharon I."/>
            <person name="Thomas B.C."/>
            <person name="Castelle C.J."/>
            <person name="Morowitz M.J."/>
            <person name="Banfield J.F."/>
        </authorList>
    </citation>
    <scope>NUCLEOTIDE SEQUENCE</scope>
</reference>
<name>W1XF34_9ZZZZ</name>
<dbReference type="EMBL" id="AZMM01016494">
    <property type="protein sequence ID" value="ETJ28962.1"/>
    <property type="molecule type" value="Genomic_DNA"/>
</dbReference>
<comment type="caution">
    <text evidence="1">The sequence shown here is derived from an EMBL/GenBank/DDBJ whole genome shotgun (WGS) entry which is preliminary data.</text>
</comment>
<gene>
    <name evidence="1" type="ORF">Q604_UNBC16494G0002</name>
</gene>
<organism evidence="1">
    <name type="scientific">human gut metagenome</name>
    <dbReference type="NCBI Taxonomy" id="408170"/>
    <lineage>
        <taxon>unclassified sequences</taxon>
        <taxon>metagenomes</taxon>
        <taxon>organismal metagenomes</taxon>
    </lineage>
</organism>
<evidence type="ECO:0000313" key="1">
    <source>
        <dbReference type="EMBL" id="ETJ28962.1"/>
    </source>
</evidence>
<proteinExistence type="predicted"/>